<dbReference type="ExpressionAtlas" id="A0A1D6LY35">
    <property type="expression patterns" value="baseline"/>
</dbReference>
<gene>
    <name evidence="3" type="ORF">ZEAMMB73_Zm00001d037466</name>
</gene>
<dbReference type="SUPFAM" id="SSF48445">
    <property type="entry name" value="14-3-3 protein"/>
    <property type="match status" value="1"/>
</dbReference>
<sequence length="120" mass="13810">MDNGYMATVRNLKNPVNKWRCGVTPISYYYFIRLMGHKASHVALECALQSHPNMLIFCESFHGSTPLVPWPADDASGSFHSTNATESKVFYLKMKGDYHRYTVIDSRSRPCKLWFVEIKT</sequence>
<evidence type="ECO:0000313" key="3">
    <source>
        <dbReference type="EMBL" id="AQK84056.1"/>
    </source>
</evidence>
<proteinExistence type="predicted"/>
<organism evidence="3">
    <name type="scientific">Zea mays</name>
    <name type="common">Maize</name>
    <dbReference type="NCBI Taxonomy" id="4577"/>
    <lineage>
        <taxon>Eukaryota</taxon>
        <taxon>Viridiplantae</taxon>
        <taxon>Streptophyta</taxon>
        <taxon>Embryophyta</taxon>
        <taxon>Tracheophyta</taxon>
        <taxon>Spermatophyta</taxon>
        <taxon>Magnoliopsida</taxon>
        <taxon>Liliopsida</taxon>
        <taxon>Poales</taxon>
        <taxon>Poaceae</taxon>
        <taxon>PACMAD clade</taxon>
        <taxon>Panicoideae</taxon>
        <taxon>Andropogonodae</taxon>
        <taxon>Andropogoneae</taxon>
        <taxon>Tripsacinae</taxon>
        <taxon>Zea</taxon>
    </lineage>
</organism>
<dbReference type="EMBL" id="CM000782">
    <property type="protein sequence ID" value="AQK84056.1"/>
    <property type="molecule type" value="Genomic_DNA"/>
</dbReference>
<dbReference type="InterPro" id="IPR035966">
    <property type="entry name" value="PKF_sf"/>
</dbReference>
<dbReference type="GO" id="GO:0003872">
    <property type="term" value="F:6-phosphofructokinase activity"/>
    <property type="evidence" value="ECO:0007669"/>
    <property type="project" value="InterPro"/>
</dbReference>
<dbReference type="PANTHER" id="PTHR43650:SF17">
    <property type="entry name" value="PYROPHOSPHATE--FRUCTOSE 6-PHOSPHATE 1-PHOSPHOTRANSFERASE SUBUNIT ALPHA 1"/>
    <property type="match status" value="1"/>
</dbReference>
<dbReference type="Gene3D" id="1.20.190.20">
    <property type="entry name" value="14-3-3 domain"/>
    <property type="match status" value="1"/>
</dbReference>
<keyword evidence="1" id="KW-0963">Cytoplasm</keyword>
<dbReference type="SMR" id="A0A1D6LY35"/>
<accession>A0A1D6LY35</accession>
<dbReference type="SUPFAM" id="SSF53784">
    <property type="entry name" value="Phosphofructokinase"/>
    <property type="match status" value="1"/>
</dbReference>
<evidence type="ECO:0000256" key="2">
    <source>
        <dbReference type="ARBA" id="ARBA00023152"/>
    </source>
</evidence>
<dbReference type="InParanoid" id="A0A1D6LY35"/>
<dbReference type="PANTHER" id="PTHR43650">
    <property type="entry name" value="PYROPHOSPHATE--FRUCTOSE 6-PHOSPHATE 1-PHOSPHOTRANSFERASE"/>
    <property type="match status" value="1"/>
</dbReference>
<evidence type="ECO:0000256" key="1">
    <source>
        <dbReference type="ARBA" id="ARBA00022490"/>
    </source>
</evidence>
<dbReference type="Gene3D" id="3.40.50.460">
    <property type="entry name" value="Phosphofructokinase domain"/>
    <property type="match status" value="1"/>
</dbReference>
<name>A0A1D6LY35_MAIZE</name>
<dbReference type="InterPro" id="IPR036815">
    <property type="entry name" value="14-3-3_dom_sf"/>
</dbReference>
<reference evidence="3" key="1">
    <citation type="submission" date="2015-12" db="EMBL/GenBank/DDBJ databases">
        <title>Update maize B73 reference genome by single molecule sequencing technologies.</title>
        <authorList>
            <consortium name="Maize Genome Sequencing Project"/>
            <person name="Ware D."/>
        </authorList>
    </citation>
    <scope>NUCLEOTIDE SEQUENCE</scope>
    <source>
        <tissue evidence="3">Seedling</tissue>
    </source>
</reference>
<keyword evidence="2" id="KW-0324">Glycolysis</keyword>
<protein>
    <submittedName>
        <fullName evidence="3">Pyrophosphate--fructose 6-phosphate 1-phosphotransferase subunit alpha 2</fullName>
    </submittedName>
</protein>
<dbReference type="STRING" id="4577.A0A1D6LY35"/>
<dbReference type="AlphaFoldDB" id="A0A1D6LY35"/>
<keyword evidence="3" id="KW-0808">Transferase</keyword>